<sequence>MNKLKIHGWNAKPRTMLRYIKPGDIFLFRLNEERFGIGRVLSKVDLGHVVEFFHEVLEQPVVDSDVVRRAHRVGAPIIIDSYSLFDKKLEGDWRIVAHQENFSPLGNEGTYFAYGAGNSWKKVDIFGNEEPISESEAKKLVPYSPRGDFEVKEMLTSLTK</sequence>
<keyword evidence="2" id="KW-1185">Reference proteome</keyword>
<reference evidence="1 2" key="1">
    <citation type="submission" date="2016-12" db="EMBL/GenBank/DDBJ databases">
        <title>Genome sequencing of Methylocaldum marinum.</title>
        <authorList>
            <person name="Takeuchi M."/>
            <person name="Kamagata Y."/>
            <person name="Hiraoka S."/>
            <person name="Oshima K."/>
            <person name="Hattori M."/>
            <person name="Iwasaki W."/>
        </authorList>
    </citation>
    <scope>NUCLEOTIDE SEQUENCE [LARGE SCALE GENOMIC DNA]</scope>
    <source>
        <strain evidence="1 2">S8</strain>
    </source>
</reference>
<dbReference type="Proteomes" id="UP000266313">
    <property type="component" value="Chromosome"/>
</dbReference>
<dbReference type="InterPro" id="IPR029278">
    <property type="entry name" value="Imm26"/>
</dbReference>
<evidence type="ECO:0000313" key="1">
    <source>
        <dbReference type="EMBL" id="BBA36807.1"/>
    </source>
</evidence>
<dbReference type="OrthoDB" id="2218484at2"/>
<gene>
    <name evidence="1" type="ORF">sS8_4884</name>
</gene>
<protein>
    <submittedName>
        <fullName evidence="1">Putative phosphotriesterase</fullName>
    </submittedName>
</protein>
<dbReference type="Pfam" id="PF15428">
    <property type="entry name" value="Imm26"/>
    <property type="match status" value="1"/>
</dbReference>
<evidence type="ECO:0000313" key="2">
    <source>
        <dbReference type="Proteomes" id="UP000266313"/>
    </source>
</evidence>
<dbReference type="AlphaFoldDB" id="A0A250KYW2"/>
<dbReference type="KEGG" id="mmai:sS8_4884"/>
<name>A0A250KYW2_9GAMM</name>
<organism evidence="1 2">
    <name type="scientific">Methylocaldum marinum</name>
    <dbReference type="NCBI Taxonomy" id="1432792"/>
    <lineage>
        <taxon>Bacteria</taxon>
        <taxon>Pseudomonadati</taxon>
        <taxon>Pseudomonadota</taxon>
        <taxon>Gammaproteobacteria</taxon>
        <taxon>Methylococcales</taxon>
        <taxon>Methylococcaceae</taxon>
        <taxon>Methylocaldum</taxon>
    </lineage>
</organism>
<accession>A0A250KYW2</accession>
<dbReference type="RefSeq" id="WP_119631924.1">
    <property type="nucleotide sequence ID" value="NZ_AP017928.1"/>
</dbReference>
<dbReference type="EMBL" id="AP017928">
    <property type="protein sequence ID" value="BBA36807.1"/>
    <property type="molecule type" value="Genomic_DNA"/>
</dbReference>
<proteinExistence type="predicted"/>